<comment type="caution">
    <text evidence="2">The sequence shown here is derived from an EMBL/GenBank/DDBJ whole genome shotgun (WGS) entry which is preliminary data.</text>
</comment>
<dbReference type="Proteomes" id="UP001152795">
    <property type="component" value="Unassembled WGS sequence"/>
</dbReference>
<dbReference type="OrthoDB" id="6287070at2759"/>
<name>A0A6S7GP57_PARCT</name>
<dbReference type="PANTHER" id="PTHR11830">
    <property type="entry name" value="40S RIBOSOMAL PROTEIN S3A"/>
    <property type="match status" value="1"/>
</dbReference>
<dbReference type="Gene3D" id="3.90.70.10">
    <property type="entry name" value="Cysteine proteinases"/>
    <property type="match status" value="1"/>
</dbReference>
<proteinExistence type="predicted"/>
<dbReference type="EMBL" id="CACRXK020001015">
    <property type="protein sequence ID" value="CAB3986440.1"/>
    <property type="molecule type" value="Genomic_DNA"/>
</dbReference>
<evidence type="ECO:0000313" key="2">
    <source>
        <dbReference type="EMBL" id="CAB3986440.1"/>
    </source>
</evidence>
<accession>A0A6S7GP57</accession>
<protein>
    <submittedName>
        <fullName evidence="2">Uncharacterized protein</fullName>
    </submittedName>
</protein>
<evidence type="ECO:0000313" key="3">
    <source>
        <dbReference type="Proteomes" id="UP001152795"/>
    </source>
</evidence>
<sequence>MHRFGKGLKILPSLTINIGELVDNSPQDCAVCGRLARYYCRECFAVTGTDIDSSGNICKECNERVHSDYKRNKHKKHPINVSHEICTSYANKPVEHREMELFAVICIETSHYVTFAKCEEPDGVVKWCFFDSMADRVGTKDGYNVPSVKECPEIIEWLSSEKQNRERIINTDDKEMPDRVRRILGDAYVCLYESKEMAMYK</sequence>
<keyword evidence="1" id="KW-0963">Cytoplasm</keyword>
<keyword evidence="3" id="KW-1185">Reference proteome</keyword>
<reference evidence="2" key="1">
    <citation type="submission" date="2020-04" db="EMBL/GenBank/DDBJ databases">
        <authorList>
            <person name="Alioto T."/>
            <person name="Alioto T."/>
            <person name="Gomez Garrido J."/>
        </authorList>
    </citation>
    <scope>NUCLEOTIDE SEQUENCE</scope>
    <source>
        <strain evidence="2">A484AB</strain>
    </source>
</reference>
<gene>
    <name evidence="2" type="ORF">PACLA_8A086301</name>
</gene>
<dbReference type="AlphaFoldDB" id="A0A6S7GP57"/>
<organism evidence="2 3">
    <name type="scientific">Paramuricea clavata</name>
    <name type="common">Red gorgonian</name>
    <name type="synonym">Violescent sea-whip</name>
    <dbReference type="NCBI Taxonomy" id="317549"/>
    <lineage>
        <taxon>Eukaryota</taxon>
        <taxon>Metazoa</taxon>
        <taxon>Cnidaria</taxon>
        <taxon>Anthozoa</taxon>
        <taxon>Octocorallia</taxon>
        <taxon>Malacalcyonacea</taxon>
        <taxon>Plexauridae</taxon>
        <taxon>Paramuricea</taxon>
    </lineage>
</organism>
<evidence type="ECO:0000256" key="1">
    <source>
        <dbReference type="ARBA" id="ARBA00022490"/>
    </source>
</evidence>